<evidence type="ECO:0000259" key="5">
    <source>
        <dbReference type="PROSITE" id="PS50977"/>
    </source>
</evidence>
<evidence type="ECO:0000256" key="3">
    <source>
        <dbReference type="ARBA" id="ARBA00023163"/>
    </source>
</evidence>
<dbReference type="PROSITE" id="PS50977">
    <property type="entry name" value="HTH_TETR_2"/>
    <property type="match status" value="1"/>
</dbReference>
<evidence type="ECO:0000256" key="1">
    <source>
        <dbReference type="ARBA" id="ARBA00023015"/>
    </source>
</evidence>
<reference evidence="6 7" key="1">
    <citation type="submission" date="2013-01" db="EMBL/GenBank/DDBJ databases">
        <authorList>
            <person name="Harkins D.M."/>
            <person name="Durkin A.S."/>
            <person name="Brinkac L.M."/>
            <person name="Haft D.H."/>
            <person name="Selengut J.D."/>
            <person name="Sanka R."/>
            <person name="DePew J."/>
            <person name="Purushe J."/>
            <person name="Galloway R.L."/>
            <person name="Vinetz J.M."/>
            <person name="Sutton G.G."/>
            <person name="Nierman W.C."/>
            <person name="Fouts D.E."/>
        </authorList>
    </citation>
    <scope>NUCLEOTIDE SEQUENCE [LARGE SCALE GENOMIC DNA]</scope>
    <source>
        <strain evidence="6 7">79601</strain>
    </source>
</reference>
<dbReference type="InterPro" id="IPR001647">
    <property type="entry name" value="HTH_TetR"/>
</dbReference>
<dbReference type="InterPro" id="IPR009057">
    <property type="entry name" value="Homeodomain-like_sf"/>
</dbReference>
<evidence type="ECO:0000256" key="2">
    <source>
        <dbReference type="ARBA" id="ARBA00023125"/>
    </source>
</evidence>
<evidence type="ECO:0000313" key="6">
    <source>
        <dbReference type="EMBL" id="EMJ91317.1"/>
    </source>
</evidence>
<keyword evidence="2 4" id="KW-0238">DNA-binding</keyword>
<evidence type="ECO:0000313" key="7">
    <source>
        <dbReference type="Proteomes" id="UP000011988"/>
    </source>
</evidence>
<dbReference type="SUPFAM" id="SSF46689">
    <property type="entry name" value="Homeodomain-like"/>
    <property type="match status" value="1"/>
</dbReference>
<dbReference type="Proteomes" id="UP000011988">
    <property type="component" value="Unassembled WGS sequence"/>
</dbReference>
<dbReference type="InterPro" id="IPR023772">
    <property type="entry name" value="DNA-bd_HTH_TetR-type_CS"/>
</dbReference>
<name>M6CHG1_9LEPT</name>
<proteinExistence type="predicted"/>
<dbReference type="PROSITE" id="PS01081">
    <property type="entry name" value="HTH_TETR_1"/>
    <property type="match status" value="1"/>
</dbReference>
<dbReference type="PATRIC" id="fig|1218565.3.peg.4064"/>
<protein>
    <submittedName>
        <fullName evidence="6">Transcriptional regulator, TetR family</fullName>
    </submittedName>
</protein>
<organism evidence="6 7">
    <name type="scientific">Leptospira alstonii serovar Sichuan str. 79601</name>
    <dbReference type="NCBI Taxonomy" id="1218565"/>
    <lineage>
        <taxon>Bacteria</taxon>
        <taxon>Pseudomonadati</taxon>
        <taxon>Spirochaetota</taxon>
        <taxon>Spirochaetia</taxon>
        <taxon>Leptospirales</taxon>
        <taxon>Leptospiraceae</taxon>
        <taxon>Leptospira</taxon>
    </lineage>
</organism>
<feature type="domain" description="HTH tetR-type" evidence="5">
    <location>
        <begin position="28"/>
        <end position="88"/>
    </location>
</feature>
<dbReference type="PANTHER" id="PTHR47506">
    <property type="entry name" value="TRANSCRIPTIONAL REGULATORY PROTEIN"/>
    <property type="match status" value="1"/>
</dbReference>
<dbReference type="PANTHER" id="PTHR47506:SF1">
    <property type="entry name" value="HTH-TYPE TRANSCRIPTIONAL REGULATOR YJDC"/>
    <property type="match status" value="1"/>
</dbReference>
<keyword evidence="1" id="KW-0805">Transcription regulation</keyword>
<evidence type="ECO:0000256" key="4">
    <source>
        <dbReference type="PROSITE-ProRule" id="PRU00335"/>
    </source>
</evidence>
<dbReference type="EMBL" id="ANIK01000109">
    <property type="protein sequence ID" value="EMJ91317.1"/>
    <property type="molecule type" value="Genomic_DNA"/>
</dbReference>
<dbReference type="AlphaFoldDB" id="M6CHG1"/>
<dbReference type="Gene3D" id="1.10.357.10">
    <property type="entry name" value="Tetracycline Repressor, domain 2"/>
    <property type="match status" value="1"/>
</dbReference>
<feature type="DNA-binding region" description="H-T-H motif" evidence="4">
    <location>
        <begin position="51"/>
        <end position="70"/>
    </location>
</feature>
<dbReference type="GO" id="GO:0003677">
    <property type="term" value="F:DNA binding"/>
    <property type="evidence" value="ECO:0007669"/>
    <property type="project" value="UniProtKB-UniRule"/>
</dbReference>
<dbReference type="Pfam" id="PF00440">
    <property type="entry name" value="TetR_N"/>
    <property type="match status" value="1"/>
</dbReference>
<dbReference type="PRINTS" id="PR00455">
    <property type="entry name" value="HTHTETR"/>
</dbReference>
<gene>
    <name evidence="6" type="ORF">LEP1GSC194_2294</name>
</gene>
<sequence length="208" mass="24128">MEVRNSGVSEKVLRKDGSPLYPLNRDYKNSRERILEGAAIAFSRRGFHGTSLREISKECGLEQPSIYHHFHSKENLFRKALIATHLLILNEIRRKVVRDQGLHVEVISIFKAVAEIAKTYPDRARLPFSLIYSAPVNLQNEYSEKYGSQYRKLLEVAFQRNEKVQMKEEKLSLCVDLLHSLILACSVEALYLDRVRGLEERVRLILEF</sequence>
<accession>M6CHG1</accession>
<keyword evidence="3" id="KW-0804">Transcription</keyword>
<comment type="caution">
    <text evidence="6">The sequence shown here is derived from an EMBL/GenBank/DDBJ whole genome shotgun (WGS) entry which is preliminary data.</text>
</comment>